<name>A0ABS0YF73_9BACT</name>
<gene>
    <name evidence="2" type="ORF">JFN91_12175</name>
</gene>
<dbReference type="InterPro" id="IPR003497">
    <property type="entry name" value="BRO_N_domain"/>
</dbReference>
<dbReference type="RefSeq" id="WP_199389451.1">
    <property type="nucleotide sequence ID" value="NZ_JAEMHL010000005.1"/>
</dbReference>
<sequence length="123" mass="13519">MKSLLVDILGCNYSKLTSFQSAGKTWFKAQDVCTILGLRNTSVAVKGNNVRIGYFGIDQNDIFRLSPHKNSTLYISEAGVYKLILKSRKPAAYMIKVQLSQSVLPEIMRQGGFSETIVAPGTA</sequence>
<protein>
    <submittedName>
        <fullName evidence="2">Bro-N domain-containing protein</fullName>
    </submittedName>
</protein>
<accession>A0ABS0YF73</accession>
<reference evidence="2 3" key="1">
    <citation type="submission" date="2020-12" db="EMBL/GenBank/DDBJ databases">
        <title>Geomonas sp. Red421, isolated from paddy soil.</title>
        <authorList>
            <person name="Xu Z."/>
            <person name="Zhang Z."/>
            <person name="Masuda Y."/>
            <person name="Itoh H."/>
            <person name="Senoo K."/>
        </authorList>
    </citation>
    <scope>NUCLEOTIDE SEQUENCE [LARGE SCALE GENOMIC DNA]</scope>
    <source>
        <strain evidence="2 3">Red421</strain>
    </source>
</reference>
<evidence type="ECO:0000313" key="2">
    <source>
        <dbReference type="EMBL" id="MBJ6750971.1"/>
    </source>
</evidence>
<comment type="caution">
    <text evidence="2">The sequence shown here is derived from an EMBL/GenBank/DDBJ whole genome shotgun (WGS) entry which is preliminary data.</text>
</comment>
<dbReference type="EMBL" id="JAEMHL010000005">
    <property type="protein sequence ID" value="MBJ6750971.1"/>
    <property type="molecule type" value="Genomic_DNA"/>
</dbReference>
<dbReference type="Pfam" id="PF02498">
    <property type="entry name" value="Bro-N"/>
    <property type="match status" value="1"/>
</dbReference>
<feature type="domain" description="Bro-N" evidence="1">
    <location>
        <begin position="5"/>
        <end position="111"/>
    </location>
</feature>
<dbReference type="SMART" id="SM01040">
    <property type="entry name" value="Bro-N"/>
    <property type="match status" value="1"/>
</dbReference>
<evidence type="ECO:0000313" key="3">
    <source>
        <dbReference type="Proteomes" id="UP000614714"/>
    </source>
</evidence>
<proteinExistence type="predicted"/>
<dbReference type="Proteomes" id="UP000614714">
    <property type="component" value="Unassembled WGS sequence"/>
</dbReference>
<evidence type="ECO:0000259" key="1">
    <source>
        <dbReference type="PROSITE" id="PS51750"/>
    </source>
</evidence>
<keyword evidence="3" id="KW-1185">Reference proteome</keyword>
<dbReference type="PROSITE" id="PS51750">
    <property type="entry name" value="BRO_N"/>
    <property type="match status" value="1"/>
</dbReference>
<organism evidence="2 3">
    <name type="scientific">Geomonas anaerohicana</name>
    <dbReference type="NCBI Taxonomy" id="2798583"/>
    <lineage>
        <taxon>Bacteria</taxon>
        <taxon>Pseudomonadati</taxon>
        <taxon>Thermodesulfobacteriota</taxon>
        <taxon>Desulfuromonadia</taxon>
        <taxon>Geobacterales</taxon>
        <taxon>Geobacteraceae</taxon>
        <taxon>Geomonas</taxon>
    </lineage>
</organism>